<dbReference type="InterPro" id="IPR007274">
    <property type="entry name" value="Cop_transporter"/>
</dbReference>
<dbReference type="AlphaFoldDB" id="A0A9W4UD99"/>
<dbReference type="PANTHER" id="PTHR12483:SF27">
    <property type="entry name" value="COPPER TRANSPORT PROTEIN CTR1"/>
    <property type="match status" value="1"/>
</dbReference>
<protein>
    <recommendedName>
        <fullName evidence="5">Copper transport protein</fullName>
    </recommendedName>
</protein>
<dbReference type="Proteomes" id="UP001152607">
    <property type="component" value="Unassembled WGS sequence"/>
</dbReference>
<keyword evidence="5" id="KW-0813">Transport</keyword>
<keyword evidence="5" id="KW-0186">Copper</keyword>
<evidence type="ECO:0000256" key="4">
    <source>
        <dbReference type="ARBA" id="ARBA00023136"/>
    </source>
</evidence>
<feature type="transmembrane region" description="Helical" evidence="5">
    <location>
        <begin position="148"/>
        <end position="174"/>
    </location>
</feature>
<evidence type="ECO:0000256" key="2">
    <source>
        <dbReference type="ARBA" id="ARBA00022692"/>
    </source>
</evidence>
<evidence type="ECO:0000313" key="8">
    <source>
        <dbReference type="Proteomes" id="UP001152607"/>
    </source>
</evidence>
<proteinExistence type="inferred from homology"/>
<keyword evidence="3 5" id="KW-1133">Transmembrane helix</keyword>
<accession>A0A9W4UD99</accession>
<dbReference type="GO" id="GO:0005375">
    <property type="term" value="F:copper ion transmembrane transporter activity"/>
    <property type="evidence" value="ECO:0007669"/>
    <property type="project" value="UniProtKB-UniRule"/>
</dbReference>
<organism evidence="7 8">
    <name type="scientific">Periconia digitata</name>
    <dbReference type="NCBI Taxonomy" id="1303443"/>
    <lineage>
        <taxon>Eukaryota</taxon>
        <taxon>Fungi</taxon>
        <taxon>Dikarya</taxon>
        <taxon>Ascomycota</taxon>
        <taxon>Pezizomycotina</taxon>
        <taxon>Dothideomycetes</taxon>
        <taxon>Pleosporomycetidae</taxon>
        <taxon>Pleosporales</taxon>
        <taxon>Massarineae</taxon>
        <taxon>Periconiaceae</taxon>
        <taxon>Periconia</taxon>
    </lineage>
</organism>
<keyword evidence="5" id="KW-0406">Ion transport</keyword>
<evidence type="ECO:0000256" key="5">
    <source>
        <dbReference type="RuleBase" id="RU367022"/>
    </source>
</evidence>
<evidence type="ECO:0000313" key="7">
    <source>
        <dbReference type="EMBL" id="CAI6332612.1"/>
    </source>
</evidence>
<dbReference type="PANTHER" id="PTHR12483">
    <property type="entry name" value="SOLUTE CARRIER FAMILY 31 COPPER TRANSPORTERS"/>
    <property type="match status" value="1"/>
</dbReference>
<dbReference type="GO" id="GO:0005886">
    <property type="term" value="C:plasma membrane"/>
    <property type="evidence" value="ECO:0007669"/>
    <property type="project" value="TreeGrafter"/>
</dbReference>
<gene>
    <name evidence="7" type="ORF">PDIGIT_LOCUS5638</name>
</gene>
<dbReference type="Pfam" id="PF04145">
    <property type="entry name" value="Ctr"/>
    <property type="match status" value="1"/>
</dbReference>
<evidence type="ECO:0000256" key="1">
    <source>
        <dbReference type="ARBA" id="ARBA00004141"/>
    </source>
</evidence>
<comment type="caution">
    <text evidence="7">The sequence shown here is derived from an EMBL/GenBank/DDBJ whole genome shotgun (WGS) entry which is preliminary data.</text>
</comment>
<keyword evidence="4 5" id="KW-0472">Membrane</keyword>
<sequence length="196" mass="21794">MTMGMDMNMGMPSAPSSASMTMANTFSTSTRVTLWFTDWVTETPSTYALTLIFLFALGMLNRFLAALKTQLERRWGDQEARHRAEHANEELEPLSPVPEGMGRNVRDVEEKVGGTGRRGGIQGFWVANARWSAKRDGVRALFEFTRAVVGYILMLAVMTYNVGFFFAVTGSVLLGELVFGRFTNSQSGWQEGGCHE</sequence>
<evidence type="ECO:0000256" key="6">
    <source>
        <dbReference type="SAM" id="MobiDB-lite"/>
    </source>
</evidence>
<feature type="region of interest" description="Disordered" evidence="6">
    <location>
        <begin position="82"/>
        <end position="102"/>
    </location>
</feature>
<comment type="similarity">
    <text evidence="5">Belongs to the copper transporter (Ctr) (TC 1.A.56) family. SLC31A subfamily.</text>
</comment>
<keyword evidence="8" id="KW-1185">Reference proteome</keyword>
<dbReference type="EMBL" id="CAOQHR010000003">
    <property type="protein sequence ID" value="CAI6332612.1"/>
    <property type="molecule type" value="Genomic_DNA"/>
</dbReference>
<keyword evidence="5" id="KW-0187">Copper transport</keyword>
<evidence type="ECO:0000256" key="3">
    <source>
        <dbReference type="ARBA" id="ARBA00022989"/>
    </source>
</evidence>
<name>A0A9W4UD99_9PLEO</name>
<feature type="transmembrane region" description="Helical" evidence="5">
    <location>
        <begin position="47"/>
        <end position="65"/>
    </location>
</feature>
<reference evidence="7" key="1">
    <citation type="submission" date="2023-01" db="EMBL/GenBank/DDBJ databases">
        <authorList>
            <person name="Van Ghelder C."/>
            <person name="Rancurel C."/>
        </authorList>
    </citation>
    <scope>NUCLEOTIDE SEQUENCE</scope>
    <source>
        <strain evidence="7">CNCM I-4278</strain>
    </source>
</reference>
<dbReference type="OrthoDB" id="73901at2759"/>
<keyword evidence="2 5" id="KW-0812">Transmembrane</keyword>
<comment type="subcellular location">
    <subcellularLocation>
        <location evidence="1 5">Membrane</location>
        <topology evidence="1 5">Multi-pass membrane protein</topology>
    </subcellularLocation>
</comment>